<dbReference type="InterPro" id="IPR038128">
    <property type="entry name" value="Gamma_PGA_hydro_sf"/>
</dbReference>
<evidence type="ECO:0000313" key="3">
    <source>
        <dbReference type="Proteomes" id="UP000540423"/>
    </source>
</evidence>
<dbReference type="EMBL" id="JACHEM010000005">
    <property type="protein sequence ID" value="MBB6436090.1"/>
    <property type="molecule type" value="Genomic_DNA"/>
</dbReference>
<gene>
    <name evidence="2" type="ORF">HNQ79_002553</name>
</gene>
<dbReference type="Gene3D" id="3.40.630.100">
    <property type="entry name" value="Poly-gamma-glutamate hydrolase, zinc-binding motif"/>
    <property type="match status" value="1"/>
</dbReference>
<keyword evidence="1" id="KW-0732">Signal</keyword>
<evidence type="ECO:0000256" key="1">
    <source>
        <dbReference type="SAM" id="SignalP"/>
    </source>
</evidence>
<reference evidence="2 3" key="1">
    <citation type="submission" date="2020-08" db="EMBL/GenBank/DDBJ databases">
        <title>Genomic Encyclopedia of Type Strains, Phase IV (KMG-IV): sequencing the most valuable type-strain genomes for metagenomic binning, comparative biology and taxonomic classification.</title>
        <authorList>
            <person name="Goeker M."/>
        </authorList>
    </citation>
    <scope>NUCLEOTIDE SEQUENCE [LARGE SCALE GENOMIC DNA]</scope>
    <source>
        <strain evidence="2 3">DSM 40141</strain>
    </source>
</reference>
<keyword evidence="3" id="KW-1185">Reference proteome</keyword>
<dbReference type="InterPro" id="IPR006311">
    <property type="entry name" value="TAT_signal"/>
</dbReference>
<dbReference type="Pfam" id="PF05908">
    <property type="entry name" value="Gamma_PGA_hydro"/>
    <property type="match status" value="1"/>
</dbReference>
<dbReference type="RefSeq" id="WP_185030026.1">
    <property type="nucleotide sequence ID" value="NZ_BNBN01000005.1"/>
</dbReference>
<organism evidence="2 3">
    <name type="scientific">Streptomyces candidus</name>
    <dbReference type="NCBI Taxonomy" id="67283"/>
    <lineage>
        <taxon>Bacteria</taxon>
        <taxon>Bacillati</taxon>
        <taxon>Actinomycetota</taxon>
        <taxon>Actinomycetes</taxon>
        <taxon>Kitasatosporales</taxon>
        <taxon>Streptomycetaceae</taxon>
        <taxon>Streptomyces</taxon>
    </lineage>
</organism>
<name>A0A7X0HEF0_9ACTN</name>
<protein>
    <submittedName>
        <fullName evidence="2">Phage replication-related protein YjqB (UPF0714/DUF867 family)</fullName>
    </submittedName>
</protein>
<evidence type="ECO:0000313" key="2">
    <source>
        <dbReference type="EMBL" id="MBB6436090.1"/>
    </source>
</evidence>
<proteinExistence type="predicted"/>
<accession>A0A7X0HEF0</accession>
<dbReference type="AlphaFoldDB" id="A0A7X0HEF0"/>
<sequence length="287" mass="30455">MPGLHTNRRTLLSTLTAAVVGAPLLSTLATRPAVAAVGDDVYASNTELYRGVVEGKDFARRFKRHEMSDNVKTTTPGPRLTTIMALHGGGIEMGTSELCLGTAGYRPDTLAPLDPGAPLFDYWMLEGLRTSNNGELHVTASHCDDPTARSMAAASANVLSFHGCTAAQAGAPASRPEAVVVGGLNARLRTLLSENLRGAGFQIITSNPEDLNGDLPHNICNRTLTGEGGGQLELTTELRASLFDNFSGAANRASTFNAQFLKFTTACRTALTRMETEQLARPSLFAH</sequence>
<feature type="signal peptide" evidence="1">
    <location>
        <begin position="1"/>
        <end position="35"/>
    </location>
</feature>
<dbReference type="PROSITE" id="PS51318">
    <property type="entry name" value="TAT"/>
    <property type="match status" value="1"/>
</dbReference>
<feature type="chain" id="PRO_5030752840" evidence="1">
    <location>
        <begin position="36"/>
        <end position="287"/>
    </location>
</feature>
<dbReference type="Proteomes" id="UP000540423">
    <property type="component" value="Unassembled WGS sequence"/>
</dbReference>
<comment type="caution">
    <text evidence="2">The sequence shown here is derived from an EMBL/GenBank/DDBJ whole genome shotgun (WGS) entry which is preliminary data.</text>
</comment>
<dbReference type="InterPro" id="IPR008585">
    <property type="entry name" value="Gamma_PGA_hydro"/>
</dbReference>